<gene>
    <name evidence="1" type="ordered locus">VIT_05s0029g01040</name>
</gene>
<dbReference type="PaxDb" id="29760-VIT_05s0029g01040.t01"/>
<evidence type="ECO:0000313" key="2">
    <source>
        <dbReference type="Proteomes" id="UP000009183"/>
    </source>
</evidence>
<dbReference type="AlphaFoldDB" id="F6GWC2"/>
<reference evidence="2" key="1">
    <citation type="journal article" date="2007" name="Nature">
        <title>The grapevine genome sequence suggests ancestral hexaploidization in major angiosperm phyla.</title>
        <authorList>
            <consortium name="The French-Italian Public Consortium for Grapevine Genome Characterization."/>
            <person name="Jaillon O."/>
            <person name="Aury J.-M."/>
            <person name="Noel B."/>
            <person name="Policriti A."/>
            <person name="Clepet C."/>
            <person name="Casagrande A."/>
            <person name="Choisne N."/>
            <person name="Aubourg S."/>
            <person name="Vitulo N."/>
            <person name="Jubin C."/>
            <person name="Vezzi A."/>
            <person name="Legeai F."/>
            <person name="Hugueney P."/>
            <person name="Dasilva C."/>
            <person name="Horner D."/>
            <person name="Mica E."/>
            <person name="Jublot D."/>
            <person name="Poulain J."/>
            <person name="Bruyere C."/>
            <person name="Billault A."/>
            <person name="Segurens B."/>
            <person name="Gouyvenoux M."/>
            <person name="Ugarte E."/>
            <person name="Cattonaro F."/>
            <person name="Anthouard V."/>
            <person name="Vico V."/>
            <person name="Del Fabbro C."/>
            <person name="Alaux M."/>
            <person name="Di Gaspero G."/>
            <person name="Dumas V."/>
            <person name="Felice N."/>
            <person name="Paillard S."/>
            <person name="Juman I."/>
            <person name="Moroldo M."/>
            <person name="Scalabrin S."/>
            <person name="Canaguier A."/>
            <person name="Le Clainche I."/>
            <person name="Malacrida G."/>
            <person name="Durand E."/>
            <person name="Pesole G."/>
            <person name="Laucou V."/>
            <person name="Chatelet P."/>
            <person name="Merdinoglu D."/>
            <person name="Delledonne M."/>
            <person name="Pezzotti M."/>
            <person name="Lecharny A."/>
            <person name="Scarpelli C."/>
            <person name="Artiguenave F."/>
            <person name="Pe M.E."/>
            <person name="Valle G."/>
            <person name="Morgante M."/>
            <person name="Caboche M."/>
            <person name="Adam-Blondon A.-F."/>
            <person name="Weissenbach J."/>
            <person name="Quetier F."/>
            <person name="Wincker P."/>
        </authorList>
    </citation>
    <scope>NUCLEOTIDE SEQUENCE [LARGE SCALE GENOMIC DNA]</scope>
    <source>
        <strain evidence="2">cv. Pinot noir / PN40024</strain>
    </source>
</reference>
<organism evidence="1 2">
    <name type="scientific">Vitis vinifera</name>
    <name type="common">Grape</name>
    <dbReference type="NCBI Taxonomy" id="29760"/>
    <lineage>
        <taxon>Eukaryota</taxon>
        <taxon>Viridiplantae</taxon>
        <taxon>Streptophyta</taxon>
        <taxon>Embryophyta</taxon>
        <taxon>Tracheophyta</taxon>
        <taxon>Spermatophyta</taxon>
        <taxon>Magnoliopsida</taxon>
        <taxon>eudicotyledons</taxon>
        <taxon>Gunneridae</taxon>
        <taxon>Pentapetalae</taxon>
        <taxon>rosids</taxon>
        <taxon>Vitales</taxon>
        <taxon>Vitaceae</taxon>
        <taxon>Viteae</taxon>
        <taxon>Vitis</taxon>
    </lineage>
</organism>
<evidence type="ECO:0000313" key="1">
    <source>
        <dbReference type="EMBL" id="CCB44285.1"/>
    </source>
</evidence>
<dbReference type="InParanoid" id="F6GWC2"/>
<dbReference type="HOGENOM" id="CLU_2547225_0_0_1"/>
<proteinExistence type="predicted"/>
<sequence>MCRPPFGARFFEQQKKIRGGWFSWLIGFVDFGYDGDCLKPRQGRISKSLEKRFHVQRLTMVAETGINAIHEGYTINGAKQSVL</sequence>
<dbReference type="Proteomes" id="UP000009183">
    <property type="component" value="Chromosome 5"/>
</dbReference>
<accession>F6GWC2</accession>
<name>F6GWC2_VITVI</name>
<protein>
    <submittedName>
        <fullName evidence="1">Uncharacterized protein</fullName>
    </submittedName>
</protein>
<keyword evidence="2" id="KW-1185">Reference proteome</keyword>
<dbReference type="EMBL" id="FN594958">
    <property type="protein sequence ID" value="CCB44285.1"/>
    <property type="molecule type" value="Genomic_DNA"/>
</dbReference>